<organism evidence="4 5">
    <name type="scientific">Lysobacter enzymogenes</name>
    <dbReference type="NCBI Taxonomy" id="69"/>
    <lineage>
        <taxon>Bacteria</taxon>
        <taxon>Pseudomonadati</taxon>
        <taxon>Pseudomonadota</taxon>
        <taxon>Gammaproteobacteria</taxon>
        <taxon>Lysobacterales</taxon>
        <taxon>Lysobacteraceae</taxon>
        <taxon>Lysobacter</taxon>
    </lineage>
</organism>
<reference evidence="4 5" key="1">
    <citation type="journal article" date="2017" name="DNA Res.">
        <title>Complete genome sequence and expression profile of the commercial lytic enzyme producer Lysobacter enzymogenes M497-1.</title>
        <authorList>
            <person name="Takami H."/>
            <person name="Toyoda A."/>
            <person name="Uchiyama I."/>
            <person name="Itoh T."/>
            <person name="Takaki Y."/>
            <person name="Arai W."/>
            <person name="Nishi S."/>
            <person name="Kawai M."/>
            <person name="Shinya K."/>
            <person name="Ikeda H."/>
        </authorList>
    </citation>
    <scope>NUCLEOTIDE SEQUENCE [LARGE SCALE GENOMIC DNA]</scope>
    <source>
        <strain evidence="4 5">M497-1</strain>
    </source>
</reference>
<name>A0AAU9AWI0_LYSEN</name>
<evidence type="ECO:0000256" key="1">
    <source>
        <dbReference type="ARBA" id="ARBA00008635"/>
    </source>
</evidence>
<dbReference type="Gene3D" id="1.20.120.450">
    <property type="entry name" value="dinb family like domain"/>
    <property type="match status" value="1"/>
</dbReference>
<dbReference type="Pfam" id="PF05163">
    <property type="entry name" value="DinB"/>
    <property type="match status" value="1"/>
</dbReference>
<dbReference type="EMBL" id="AP014940">
    <property type="protein sequence ID" value="BAV97991.1"/>
    <property type="molecule type" value="Genomic_DNA"/>
</dbReference>
<feature type="binding site" evidence="3">
    <location>
        <position position="130"/>
    </location>
    <ligand>
        <name>a divalent metal cation</name>
        <dbReference type="ChEBI" id="CHEBI:60240"/>
    </ligand>
</feature>
<dbReference type="Proteomes" id="UP000218824">
    <property type="component" value="Chromosome"/>
</dbReference>
<dbReference type="GeneID" id="83064353"/>
<protein>
    <submittedName>
        <fullName evidence="4">DinB family protein</fullName>
    </submittedName>
</protein>
<dbReference type="GO" id="GO:0046872">
    <property type="term" value="F:metal ion binding"/>
    <property type="evidence" value="ECO:0007669"/>
    <property type="project" value="UniProtKB-KW"/>
</dbReference>
<dbReference type="AlphaFoldDB" id="A0AAU9AWI0"/>
<keyword evidence="2 3" id="KW-0479">Metal-binding</keyword>
<dbReference type="InterPro" id="IPR007837">
    <property type="entry name" value="DinB"/>
</dbReference>
<evidence type="ECO:0000256" key="2">
    <source>
        <dbReference type="ARBA" id="ARBA00022723"/>
    </source>
</evidence>
<comment type="similarity">
    <text evidence="1">Belongs to the DinB family.</text>
</comment>
<evidence type="ECO:0000313" key="4">
    <source>
        <dbReference type="EMBL" id="BAV97991.1"/>
    </source>
</evidence>
<feature type="binding site" evidence="3">
    <location>
        <position position="134"/>
    </location>
    <ligand>
        <name>a divalent metal cation</name>
        <dbReference type="ChEBI" id="CHEBI:60240"/>
    </ligand>
</feature>
<feature type="binding site" evidence="3">
    <location>
        <position position="49"/>
    </location>
    <ligand>
        <name>a divalent metal cation</name>
        <dbReference type="ChEBI" id="CHEBI:60240"/>
    </ligand>
</feature>
<dbReference type="RefSeq" id="WP_172437235.1">
    <property type="nucleotide sequence ID" value="NZ_AP014940.1"/>
</dbReference>
<evidence type="ECO:0000313" key="5">
    <source>
        <dbReference type="Proteomes" id="UP000218824"/>
    </source>
</evidence>
<evidence type="ECO:0000256" key="3">
    <source>
        <dbReference type="PIRSR" id="PIRSR607837-1"/>
    </source>
</evidence>
<sequence>MRADIQSVLKTWERENETTLEVFATVPEGHNEQTVVPDKGWTLAGLVWHICISERWFCAEVMGANPDGDNPVPPDAWPDTVAGMTAAFRRSHTALVQAVASKDEAWIDEAIDFYGNPWTRMELLNLMLRHEAHHRGQLSILMMVAGGQPPTIYGAPGINLEDAL</sequence>
<dbReference type="KEGG" id="lem:LEN_2504"/>
<dbReference type="SUPFAM" id="SSF109854">
    <property type="entry name" value="DinB/YfiT-like putative metalloenzymes"/>
    <property type="match status" value="1"/>
</dbReference>
<gene>
    <name evidence="4" type="ORF">LEN_2504</name>
</gene>
<accession>A0AAU9AWI0</accession>
<proteinExistence type="inferred from homology"/>
<dbReference type="InterPro" id="IPR034660">
    <property type="entry name" value="DinB/YfiT-like"/>
</dbReference>